<evidence type="ECO:0000313" key="1">
    <source>
        <dbReference type="EMBL" id="CRL03714.1"/>
    </source>
</evidence>
<sequence>MVFPKTTTMNVCCGIRRNNSKARVLCDTSRPLDEVKSVLTQCCVFTFHNPHHICCISDVFFDENCDGKFFQRGEAG</sequence>
<name>A0A1J1IVI2_9DIPT</name>
<organism evidence="1 2">
    <name type="scientific">Clunio marinus</name>
    <dbReference type="NCBI Taxonomy" id="568069"/>
    <lineage>
        <taxon>Eukaryota</taxon>
        <taxon>Metazoa</taxon>
        <taxon>Ecdysozoa</taxon>
        <taxon>Arthropoda</taxon>
        <taxon>Hexapoda</taxon>
        <taxon>Insecta</taxon>
        <taxon>Pterygota</taxon>
        <taxon>Neoptera</taxon>
        <taxon>Endopterygota</taxon>
        <taxon>Diptera</taxon>
        <taxon>Nematocera</taxon>
        <taxon>Chironomoidea</taxon>
        <taxon>Chironomidae</taxon>
        <taxon>Clunio</taxon>
    </lineage>
</organism>
<gene>
    <name evidence="1" type="ORF">CLUMA_CG016892</name>
</gene>
<dbReference type="EMBL" id="CVRI01000059">
    <property type="protein sequence ID" value="CRL03714.1"/>
    <property type="molecule type" value="Genomic_DNA"/>
</dbReference>
<dbReference type="AlphaFoldDB" id="A0A1J1IVI2"/>
<keyword evidence="2" id="KW-1185">Reference proteome</keyword>
<dbReference type="Proteomes" id="UP000183832">
    <property type="component" value="Unassembled WGS sequence"/>
</dbReference>
<reference evidence="1 2" key="1">
    <citation type="submission" date="2015-04" db="EMBL/GenBank/DDBJ databases">
        <authorList>
            <person name="Syromyatnikov M.Y."/>
            <person name="Popov V.N."/>
        </authorList>
    </citation>
    <scope>NUCLEOTIDE SEQUENCE [LARGE SCALE GENOMIC DNA]</scope>
</reference>
<accession>A0A1J1IVI2</accession>
<protein>
    <submittedName>
        <fullName evidence="1">CLUMA_CG016892, isoform A</fullName>
    </submittedName>
</protein>
<proteinExistence type="predicted"/>
<evidence type="ECO:0000313" key="2">
    <source>
        <dbReference type="Proteomes" id="UP000183832"/>
    </source>
</evidence>